<evidence type="ECO:0000313" key="1">
    <source>
        <dbReference type="EMBL" id="WOL05068.1"/>
    </source>
</evidence>
<dbReference type="AlphaFoldDB" id="A0AAQ3QDD1"/>
<proteinExistence type="predicted"/>
<protein>
    <submittedName>
        <fullName evidence="1">Nuclear pore complex protein</fullName>
    </submittedName>
</protein>
<gene>
    <name evidence="1" type="ORF">Cni_G13791</name>
</gene>
<sequence>MKRKELKQLEATLFLGGKMSEAWRSGDRQRMALDGKTAGDEEAEALLSCLFHEFFLSSEIEEGVDDKIREKGAFLKGDEINVLRSCIVNKILVIVSMAELRLMDECPWSSGKRL</sequence>
<dbReference type="Proteomes" id="UP001327560">
    <property type="component" value="Chromosome 4"/>
</dbReference>
<dbReference type="EMBL" id="CP136893">
    <property type="protein sequence ID" value="WOL05068.1"/>
    <property type="molecule type" value="Genomic_DNA"/>
</dbReference>
<keyword evidence="2" id="KW-1185">Reference proteome</keyword>
<evidence type="ECO:0000313" key="2">
    <source>
        <dbReference type="Proteomes" id="UP001327560"/>
    </source>
</evidence>
<organism evidence="1 2">
    <name type="scientific">Canna indica</name>
    <name type="common">Indian-shot</name>
    <dbReference type="NCBI Taxonomy" id="4628"/>
    <lineage>
        <taxon>Eukaryota</taxon>
        <taxon>Viridiplantae</taxon>
        <taxon>Streptophyta</taxon>
        <taxon>Embryophyta</taxon>
        <taxon>Tracheophyta</taxon>
        <taxon>Spermatophyta</taxon>
        <taxon>Magnoliopsida</taxon>
        <taxon>Liliopsida</taxon>
        <taxon>Zingiberales</taxon>
        <taxon>Cannaceae</taxon>
        <taxon>Canna</taxon>
    </lineage>
</organism>
<name>A0AAQ3QDD1_9LILI</name>
<accession>A0AAQ3QDD1</accession>
<reference evidence="1 2" key="1">
    <citation type="submission" date="2023-10" db="EMBL/GenBank/DDBJ databases">
        <title>Chromosome-scale genome assembly provides insights into flower coloration mechanisms of Canna indica.</title>
        <authorList>
            <person name="Li C."/>
        </authorList>
    </citation>
    <scope>NUCLEOTIDE SEQUENCE [LARGE SCALE GENOMIC DNA]</scope>
    <source>
        <tissue evidence="1">Flower</tissue>
    </source>
</reference>